<dbReference type="Proteomes" id="UP000054485">
    <property type="component" value="Unassembled WGS sequence"/>
</dbReference>
<dbReference type="HOGENOM" id="CLU_1262258_0_0_1"/>
<proteinExistence type="predicted"/>
<keyword evidence="2" id="KW-1185">Reference proteome</keyword>
<accession>A0A0D0AGB5</accession>
<dbReference type="AlphaFoldDB" id="A0A0D0AGB5"/>
<dbReference type="STRING" id="930992.A0A0D0AGB5"/>
<reference evidence="2" key="2">
    <citation type="submission" date="2015-01" db="EMBL/GenBank/DDBJ databases">
        <title>Evolutionary Origins and Diversification of the Mycorrhizal Mutualists.</title>
        <authorList>
            <consortium name="DOE Joint Genome Institute"/>
            <consortium name="Mycorrhizal Genomics Consortium"/>
            <person name="Kohler A."/>
            <person name="Kuo A."/>
            <person name="Nagy L.G."/>
            <person name="Floudas D."/>
            <person name="Copeland A."/>
            <person name="Barry K.W."/>
            <person name="Cichocki N."/>
            <person name="Veneault-Fourrey C."/>
            <person name="LaButti K."/>
            <person name="Lindquist E.A."/>
            <person name="Lipzen A."/>
            <person name="Lundell T."/>
            <person name="Morin E."/>
            <person name="Murat C."/>
            <person name="Riley R."/>
            <person name="Ohm R."/>
            <person name="Sun H."/>
            <person name="Tunlid A."/>
            <person name="Henrissat B."/>
            <person name="Grigoriev I.V."/>
            <person name="Hibbett D.S."/>
            <person name="Martin F."/>
        </authorList>
    </citation>
    <scope>NUCLEOTIDE SEQUENCE [LARGE SCALE GENOMIC DNA]</scope>
    <source>
        <strain evidence="2">UH-Slu-Lm8-n1</strain>
    </source>
</reference>
<reference evidence="1 2" key="1">
    <citation type="submission" date="2014-04" db="EMBL/GenBank/DDBJ databases">
        <authorList>
            <consortium name="DOE Joint Genome Institute"/>
            <person name="Kuo A."/>
            <person name="Ruytinx J."/>
            <person name="Rineau F."/>
            <person name="Colpaert J."/>
            <person name="Kohler A."/>
            <person name="Nagy L.G."/>
            <person name="Floudas D."/>
            <person name="Copeland A."/>
            <person name="Barry K.W."/>
            <person name="Cichocki N."/>
            <person name="Veneault-Fourrey C."/>
            <person name="LaButti K."/>
            <person name="Lindquist E.A."/>
            <person name="Lipzen A."/>
            <person name="Lundell T."/>
            <person name="Morin E."/>
            <person name="Murat C."/>
            <person name="Sun H."/>
            <person name="Tunlid A."/>
            <person name="Henrissat B."/>
            <person name="Grigoriev I.V."/>
            <person name="Hibbett D.S."/>
            <person name="Martin F."/>
            <person name="Nordberg H.P."/>
            <person name="Cantor M.N."/>
            <person name="Hua S.X."/>
        </authorList>
    </citation>
    <scope>NUCLEOTIDE SEQUENCE [LARGE SCALE GENOMIC DNA]</scope>
    <source>
        <strain evidence="1 2">UH-Slu-Lm8-n1</strain>
    </source>
</reference>
<protein>
    <submittedName>
        <fullName evidence="1">Unplaced genomic scaffold CY34scaffold_339, whole genome shotgun sequence</fullName>
    </submittedName>
</protein>
<name>A0A0D0AGB5_9AGAM</name>
<evidence type="ECO:0000313" key="1">
    <source>
        <dbReference type="EMBL" id="KIK37184.1"/>
    </source>
</evidence>
<organism evidence="1 2">
    <name type="scientific">Suillus luteus UH-Slu-Lm8-n1</name>
    <dbReference type="NCBI Taxonomy" id="930992"/>
    <lineage>
        <taxon>Eukaryota</taxon>
        <taxon>Fungi</taxon>
        <taxon>Dikarya</taxon>
        <taxon>Basidiomycota</taxon>
        <taxon>Agaricomycotina</taxon>
        <taxon>Agaricomycetes</taxon>
        <taxon>Agaricomycetidae</taxon>
        <taxon>Boletales</taxon>
        <taxon>Suillineae</taxon>
        <taxon>Suillaceae</taxon>
        <taxon>Suillus</taxon>
    </lineage>
</organism>
<dbReference type="InParanoid" id="A0A0D0AGB5"/>
<dbReference type="OrthoDB" id="2666528at2759"/>
<evidence type="ECO:0000313" key="2">
    <source>
        <dbReference type="Proteomes" id="UP000054485"/>
    </source>
</evidence>
<sequence>MEYATRGNLCDHQMSFPLHDSKDLIIRAKHVKHDSPILQLIPSHKFVNDLSTTLVVENALKYWVLRFAASGSSTMQNSSGATLVDIHSPTWDMISKRLRPLEDVRFIVITHNQASGSAPSLKADLPRYGFEFFVDEDGELQSRNMRNMVVDVIQSTGTILGLVNQLILRPKLQVADEYLRTVIIPDGRISYSADRHHVRVTIAPEGTQVTYQLYREYRG</sequence>
<gene>
    <name evidence="1" type="ORF">CY34DRAFT_15876</name>
</gene>
<dbReference type="EMBL" id="KN835470">
    <property type="protein sequence ID" value="KIK37184.1"/>
    <property type="molecule type" value="Genomic_DNA"/>
</dbReference>